<keyword evidence="9 13" id="KW-0456">Lyase</keyword>
<dbReference type="InterPro" id="IPR013785">
    <property type="entry name" value="Aldolase_TIM"/>
</dbReference>
<keyword evidence="10" id="KW-0704">Schiff base</keyword>
<name>A0ABQ2Z6B6_9GAMM</name>
<dbReference type="InterPro" id="IPR002220">
    <property type="entry name" value="DapA-like"/>
</dbReference>
<evidence type="ECO:0000256" key="4">
    <source>
        <dbReference type="ARBA" id="ARBA00012086"/>
    </source>
</evidence>
<dbReference type="PROSITE" id="PS00666">
    <property type="entry name" value="DHDPS_2"/>
    <property type="match status" value="1"/>
</dbReference>
<evidence type="ECO:0000256" key="5">
    <source>
        <dbReference type="ARBA" id="ARBA00022490"/>
    </source>
</evidence>
<keyword evidence="15" id="KW-1185">Reference proteome</keyword>
<keyword evidence="5" id="KW-0963">Cytoplasm</keyword>
<evidence type="ECO:0000256" key="11">
    <source>
        <dbReference type="ARBA" id="ARBA00047836"/>
    </source>
</evidence>
<keyword evidence="7" id="KW-0220">Diaminopimelate biosynthesis</keyword>
<evidence type="ECO:0000256" key="1">
    <source>
        <dbReference type="ARBA" id="ARBA00003294"/>
    </source>
</evidence>
<evidence type="ECO:0000313" key="15">
    <source>
        <dbReference type="Proteomes" id="UP000653056"/>
    </source>
</evidence>
<evidence type="ECO:0000256" key="12">
    <source>
        <dbReference type="NCBIfam" id="TIGR00674"/>
    </source>
</evidence>
<comment type="function">
    <text evidence="1">Catalyzes the condensation of (S)-aspartate-beta-semialdehyde [(S)-ASA] and pyruvate to 4-hydroxy-tetrahydrodipicolinate (HTPA).</text>
</comment>
<dbReference type="EC" id="4.3.3.7" evidence="4 12"/>
<comment type="catalytic activity">
    <reaction evidence="11">
        <text>L-aspartate 4-semialdehyde + pyruvate = (2S,4S)-4-hydroxy-2,3,4,5-tetrahydrodipicolinate + H2O + H(+)</text>
        <dbReference type="Rhea" id="RHEA:34171"/>
        <dbReference type="ChEBI" id="CHEBI:15361"/>
        <dbReference type="ChEBI" id="CHEBI:15377"/>
        <dbReference type="ChEBI" id="CHEBI:15378"/>
        <dbReference type="ChEBI" id="CHEBI:67139"/>
        <dbReference type="ChEBI" id="CHEBI:537519"/>
        <dbReference type="EC" id="4.3.3.7"/>
    </reaction>
</comment>
<keyword evidence="6" id="KW-0028">Amino-acid biosynthesis</keyword>
<evidence type="ECO:0000256" key="3">
    <source>
        <dbReference type="ARBA" id="ARBA00007592"/>
    </source>
</evidence>
<protein>
    <recommendedName>
        <fullName evidence="4 12">4-hydroxy-tetrahydrodipicolinate synthase</fullName>
        <ecNumber evidence="4 12">4.3.3.7</ecNumber>
    </recommendedName>
</protein>
<evidence type="ECO:0000256" key="8">
    <source>
        <dbReference type="ARBA" id="ARBA00023154"/>
    </source>
</evidence>
<accession>A0ABQ2Z6B6</accession>
<comment type="similarity">
    <text evidence="3 13">Belongs to the DapA family.</text>
</comment>
<gene>
    <name evidence="14" type="ORF">GCM10007160_33150</name>
</gene>
<evidence type="ECO:0000313" key="14">
    <source>
        <dbReference type="EMBL" id="GGY02715.1"/>
    </source>
</evidence>
<dbReference type="Gene3D" id="3.20.20.70">
    <property type="entry name" value="Aldolase class I"/>
    <property type="match status" value="1"/>
</dbReference>
<dbReference type="PANTHER" id="PTHR12128">
    <property type="entry name" value="DIHYDRODIPICOLINATE SYNTHASE"/>
    <property type="match status" value="1"/>
</dbReference>
<evidence type="ECO:0000256" key="10">
    <source>
        <dbReference type="ARBA" id="ARBA00023270"/>
    </source>
</evidence>
<comment type="pathway">
    <text evidence="2">Amino-acid biosynthesis; L-lysine biosynthesis via DAP pathway; (S)-tetrahydrodipicolinate from L-aspartate: step 3/4.</text>
</comment>
<evidence type="ECO:0000256" key="9">
    <source>
        <dbReference type="ARBA" id="ARBA00023239"/>
    </source>
</evidence>
<dbReference type="PRINTS" id="PR00146">
    <property type="entry name" value="DHPICSNTHASE"/>
</dbReference>
<dbReference type="InterPro" id="IPR020625">
    <property type="entry name" value="Schiff_base-form_aldolases_AS"/>
</dbReference>
<dbReference type="PIRSF" id="PIRSF001365">
    <property type="entry name" value="DHDPS"/>
    <property type="match status" value="1"/>
</dbReference>
<proteinExistence type="inferred from homology"/>
<dbReference type="Pfam" id="PF00701">
    <property type="entry name" value="DHDPS"/>
    <property type="match status" value="1"/>
</dbReference>
<dbReference type="SMART" id="SM01130">
    <property type="entry name" value="DHDPS"/>
    <property type="match status" value="1"/>
</dbReference>
<dbReference type="SUPFAM" id="SSF51569">
    <property type="entry name" value="Aldolase"/>
    <property type="match status" value="1"/>
</dbReference>
<dbReference type="Proteomes" id="UP000653056">
    <property type="component" value="Unassembled WGS sequence"/>
</dbReference>
<sequence>MNFDGIWTPVVTPFAQGGSIELDTLGKVVDTLIDQGVHGLIIGGTTGEYYALSKEERKQVFDFVAGHAKGRIPIMAGINATTTEDSLELGQHAKTAGFDAILVAAPYYCQPTQEELLTHVRRVDDALDMPIMLYNFPDRTGTPMSLEFIEALRERPNFQAIKESTGSIERMHALATEFRDQLQLSCGMDDQVLEFFVWGARSWVCGASNFLAPEHVALYQACVVDQDFVAGRELAMRLLPMLNLLEQGGKFCQYIKHGCELAGLSVGPARAPLLPLSEAEKASFRRTYDALVQHRG</sequence>
<evidence type="ECO:0000256" key="13">
    <source>
        <dbReference type="PIRNR" id="PIRNR001365"/>
    </source>
</evidence>
<dbReference type="RefSeq" id="WP_189471166.1">
    <property type="nucleotide sequence ID" value="NZ_BMXS01000020.1"/>
</dbReference>
<dbReference type="EMBL" id="BMXS01000020">
    <property type="protein sequence ID" value="GGY02715.1"/>
    <property type="molecule type" value="Genomic_DNA"/>
</dbReference>
<dbReference type="PANTHER" id="PTHR12128:SF66">
    <property type="entry name" value="4-HYDROXY-2-OXOGLUTARATE ALDOLASE, MITOCHONDRIAL"/>
    <property type="match status" value="1"/>
</dbReference>
<reference evidence="15" key="1">
    <citation type="journal article" date="2019" name="Int. J. Syst. Evol. Microbiol.">
        <title>The Global Catalogue of Microorganisms (GCM) 10K type strain sequencing project: providing services to taxonomists for standard genome sequencing and annotation.</title>
        <authorList>
            <consortium name="The Broad Institute Genomics Platform"/>
            <consortium name="The Broad Institute Genome Sequencing Center for Infectious Disease"/>
            <person name="Wu L."/>
            <person name="Ma J."/>
        </authorList>
    </citation>
    <scope>NUCLEOTIDE SEQUENCE [LARGE SCALE GENOMIC DNA]</scope>
    <source>
        <strain evidence="15">KCTC 22228</strain>
    </source>
</reference>
<keyword evidence="8" id="KW-0457">Lysine biosynthesis</keyword>
<evidence type="ECO:0000256" key="7">
    <source>
        <dbReference type="ARBA" id="ARBA00022915"/>
    </source>
</evidence>
<organism evidence="14 15">
    <name type="scientific">Litchfieldella qijiaojingensis</name>
    <dbReference type="NCBI Taxonomy" id="980347"/>
    <lineage>
        <taxon>Bacteria</taxon>
        <taxon>Pseudomonadati</taxon>
        <taxon>Pseudomonadota</taxon>
        <taxon>Gammaproteobacteria</taxon>
        <taxon>Oceanospirillales</taxon>
        <taxon>Halomonadaceae</taxon>
        <taxon>Litchfieldella</taxon>
    </lineage>
</organism>
<dbReference type="InterPro" id="IPR005263">
    <property type="entry name" value="DapA"/>
</dbReference>
<evidence type="ECO:0000256" key="6">
    <source>
        <dbReference type="ARBA" id="ARBA00022605"/>
    </source>
</evidence>
<dbReference type="CDD" id="cd00408">
    <property type="entry name" value="DHDPS-like"/>
    <property type="match status" value="1"/>
</dbReference>
<dbReference type="NCBIfam" id="TIGR00674">
    <property type="entry name" value="dapA"/>
    <property type="match status" value="1"/>
</dbReference>
<comment type="caution">
    <text evidence="14">The sequence shown here is derived from an EMBL/GenBank/DDBJ whole genome shotgun (WGS) entry which is preliminary data.</text>
</comment>
<evidence type="ECO:0000256" key="2">
    <source>
        <dbReference type="ARBA" id="ARBA00005120"/>
    </source>
</evidence>